<evidence type="ECO:0000256" key="2">
    <source>
        <dbReference type="ARBA" id="ARBA00022475"/>
    </source>
</evidence>
<dbReference type="OrthoDB" id="9800167at2"/>
<evidence type="ECO:0000256" key="4">
    <source>
        <dbReference type="ARBA" id="ARBA00022989"/>
    </source>
</evidence>
<dbReference type="GO" id="GO:0016491">
    <property type="term" value="F:oxidoreductase activity"/>
    <property type="evidence" value="ECO:0007669"/>
    <property type="project" value="UniProtKB-KW"/>
</dbReference>
<name>C9QJJ5_VIBOR</name>
<feature type="transmembrane region" description="Helical" evidence="6">
    <location>
        <begin position="81"/>
        <end position="101"/>
    </location>
</feature>
<dbReference type="PATRIC" id="fig|675816.5.peg.3080"/>
<keyword evidence="8" id="KW-0560">Oxidoreductase</keyword>
<accession>C9QJJ5</accession>
<dbReference type="GO" id="GO:0005886">
    <property type="term" value="C:plasma membrane"/>
    <property type="evidence" value="ECO:0007669"/>
    <property type="project" value="UniProtKB-SubCell"/>
</dbReference>
<reference evidence="9 10" key="3">
    <citation type="journal article" date="2012" name="Int. J. Syst. Evol. Microbiol.">
        <title>Vibrio caribbeanicus sp. nov., isolated from the marine sponge Scleritoderma cyanea.</title>
        <authorList>
            <person name="Hoffmann M."/>
            <person name="Monday S.R."/>
            <person name="Allard M.W."/>
            <person name="Strain E.A."/>
            <person name="Whittaker P."/>
            <person name="Naum M."/>
            <person name="McCarthy P.J."/>
            <person name="Lopez J.V."/>
            <person name="Fischer M."/>
            <person name="Brown E.W."/>
        </authorList>
    </citation>
    <scope>NUCLEOTIDE SEQUENCE [LARGE SCALE GENOMIC DNA]</scope>
    <source>
        <strain evidence="9">CIP 102891</strain>
        <strain evidence="10">CIP 102891 / ATCC 33934</strain>
    </source>
</reference>
<dbReference type="PANTHER" id="PTHR12677:SF59">
    <property type="entry name" value="GOLGI APPARATUS MEMBRANE PROTEIN TVP38-RELATED"/>
    <property type="match status" value="1"/>
</dbReference>
<dbReference type="STRING" id="675816.VIA_002482"/>
<evidence type="ECO:0000313" key="11">
    <source>
        <dbReference type="Proteomes" id="UP000003515"/>
    </source>
</evidence>
<feature type="transmembrane region" description="Helical" evidence="6">
    <location>
        <begin position="47"/>
        <end position="74"/>
    </location>
</feature>
<reference evidence="8 11" key="1">
    <citation type="submission" date="2009-10" db="EMBL/GenBank/DDBJ databases">
        <authorList>
            <consortium name="Los Alamos National Laboratory (LANL)"/>
            <consortium name="National Microbial Pathogen Data Resource (NMPDR)"/>
            <person name="Munk A.C."/>
            <person name="Chertkov O."/>
            <person name="Tapia R."/>
            <person name="Green L."/>
            <person name="Rogers Y."/>
            <person name="Detter J.C."/>
            <person name="Bruce D."/>
            <person name="Brettin T.S."/>
            <person name="Colwell R.R."/>
            <person name="Huq A."/>
            <person name="Grim C.J."/>
            <person name="Hasan N.A."/>
            <person name="Bartels D."/>
            <person name="Vonstein V."/>
        </authorList>
    </citation>
    <scope>NUCLEOTIDE SEQUENCE [LARGE SCALE GENOMIC DNA]</scope>
    <source>
        <strain evidence="8 11">CIP 102891</strain>
    </source>
</reference>
<feature type="transmembrane region" description="Helical" evidence="6">
    <location>
        <begin position="162"/>
        <end position="180"/>
    </location>
</feature>
<evidence type="ECO:0000256" key="6">
    <source>
        <dbReference type="RuleBase" id="RU366058"/>
    </source>
</evidence>
<dbReference type="Proteomes" id="UP000002817">
    <property type="component" value="Unassembled WGS sequence"/>
</dbReference>
<dbReference type="InterPro" id="IPR032816">
    <property type="entry name" value="VTT_dom"/>
</dbReference>
<dbReference type="RefSeq" id="WP_004413391.1">
    <property type="nucleotide sequence ID" value="NZ_ACZV01000005.1"/>
</dbReference>
<comment type="caution">
    <text evidence="9">The sequence shown here is derived from an EMBL/GenBank/DDBJ whole genome shotgun (WGS) entry which is preliminary data.</text>
</comment>
<keyword evidence="11" id="KW-1185">Reference proteome</keyword>
<proteinExistence type="inferred from homology"/>
<evidence type="ECO:0000313" key="9">
    <source>
        <dbReference type="EMBL" id="EGU48148.1"/>
    </source>
</evidence>
<evidence type="ECO:0000256" key="3">
    <source>
        <dbReference type="ARBA" id="ARBA00022692"/>
    </source>
</evidence>
<keyword evidence="3 6" id="KW-0812">Transmembrane</keyword>
<keyword evidence="5 6" id="KW-0472">Membrane</keyword>
<protein>
    <recommendedName>
        <fullName evidence="6">TVP38/TMEM64 family membrane protein</fullName>
    </recommendedName>
</protein>
<organism evidence="9 10">
    <name type="scientific">Vibrio orientalis CIP 102891 = ATCC 33934</name>
    <dbReference type="NCBI Taxonomy" id="675816"/>
    <lineage>
        <taxon>Bacteria</taxon>
        <taxon>Pseudomonadati</taxon>
        <taxon>Pseudomonadota</taxon>
        <taxon>Gammaproteobacteria</taxon>
        <taxon>Vibrionales</taxon>
        <taxon>Vibrionaceae</taxon>
        <taxon>Vibrio</taxon>
        <taxon>Vibrio oreintalis group</taxon>
    </lineage>
</organism>
<evidence type="ECO:0000256" key="1">
    <source>
        <dbReference type="ARBA" id="ARBA00004651"/>
    </source>
</evidence>
<evidence type="ECO:0000313" key="8">
    <source>
        <dbReference type="EMBL" id="EEX91840.1"/>
    </source>
</evidence>
<keyword evidence="4 6" id="KW-1133">Transmembrane helix</keyword>
<sequence length="230" mass="24705">MNKKLILGVIFVSLIVLLGVNFGQYLTLDNAKAQQAELAAFISDNFVVAAASYFIAYVAITAFSIPGAAVVTLLGAALFGFWTSLVLVSFASTIGATLAFLSSRYLLRDWVQAKFGDKLNAINQGVERDGAFYLFSLRLIPVFPFFLINLLMGLTPLATVRFYLISQLGMLPGTAVYLNAGTQLAQIDSLSGIVSPTVLASFALLGLFPVIAKWIMAKFRTEPSASNGNV</sequence>
<dbReference type="Pfam" id="PF09335">
    <property type="entry name" value="VTT_dom"/>
    <property type="match status" value="1"/>
</dbReference>
<gene>
    <name evidence="8" type="ORF">VIA_002482</name>
    <name evidence="9" type="ORF">VIOR3934_06179</name>
</gene>
<evidence type="ECO:0000313" key="10">
    <source>
        <dbReference type="Proteomes" id="UP000002817"/>
    </source>
</evidence>
<dbReference type="EMBL" id="ACZV01000005">
    <property type="protein sequence ID" value="EEX91840.1"/>
    <property type="molecule type" value="Genomic_DNA"/>
</dbReference>
<dbReference type="AlphaFoldDB" id="C9QJJ5"/>
<comment type="similarity">
    <text evidence="6">Belongs to the TVP38/TMEM64 family.</text>
</comment>
<dbReference type="PANTHER" id="PTHR12677">
    <property type="entry name" value="GOLGI APPARATUS MEMBRANE PROTEIN TVP38-RELATED"/>
    <property type="match status" value="1"/>
</dbReference>
<feature type="domain" description="VTT" evidence="7">
    <location>
        <begin position="69"/>
        <end position="182"/>
    </location>
</feature>
<dbReference type="InterPro" id="IPR015414">
    <property type="entry name" value="TMEM64"/>
</dbReference>
<evidence type="ECO:0000259" key="7">
    <source>
        <dbReference type="Pfam" id="PF09335"/>
    </source>
</evidence>
<dbReference type="EMBL" id="AFWH01000041">
    <property type="protein sequence ID" value="EGU48148.1"/>
    <property type="molecule type" value="Genomic_DNA"/>
</dbReference>
<evidence type="ECO:0000256" key="5">
    <source>
        <dbReference type="ARBA" id="ARBA00023136"/>
    </source>
</evidence>
<reference evidence="9" key="2">
    <citation type="submission" date="2011-08" db="EMBL/GenBank/DDBJ databases">
        <authorList>
            <person name="Hoffman M."/>
            <person name="Strain E.A."/>
            <person name="Brown E."/>
            <person name="Allard M.W."/>
        </authorList>
    </citation>
    <scope>NUCLEOTIDE SEQUENCE</scope>
    <source>
        <strain evidence="9">CIP 102891</strain>
    </source>
</reference>
<dbReference type="eggNOG" id="COG0398">
    <property type="taxonomic scope" value="Bacteria"/>
</dbReference>
<comment type="subcellular location">
    <subcellularLocation>
        <location evidence="1 6">Cell membrane</location>
        <topology evidence="1 6">Multi-pass membrane protein</topology>
    </subcellularLocation>
</comment>
<keyword evidence="2 6" id="KW-1003">Cell membrane</keyword>
<feature type="transmembrane region" description="Helical" evidence="6">
    <location>
        <begin position="192"/>
        <end position="212"/>
    </location>
</feature>
<feature type="transmembrane region" description="Helical" evidence="6">
    <location>
        <begin position="131"/>
        <end position="150"/>
    </location>
</feature>
<dbReference type="Proteomes" id="UP000003515">
    <property type="component" value="Unassembled WGS sequence"/>
</dbReference>